<feature type="transmembrane region" description="Helical" evidence="1">
    <location>
        <begin position="14"/>
        <end position="34"/>
    </location>
</feature>
<keyword evidence="1" id="KW-0812">Transmembrane</keyword>
<sequence length="41" mass="4851">MIRRRARARLKNRFIRPVLGLIAVPIMALIRVLIDPLKRPF</sequence>
<comment type="caution">
    <text evidence="2">The sequence shown here is derived from an EMBL/GenBank/DDBJ whole genome shotgun (WGS) entry which is preliminary data.</text>
</comment>
<name>A0A4R3JBW5_9PROT</name>
<organism evidence="2 3">
    <name type="scientific">Varunaivibrio sulfuroxidans</name>
    <dbReference type="NCBI Taxonomy" id="1773489"/>
    <lineage>
        <taxon>Bacteria</taxon>
        <taxon>Pseudomonadati</taxon>
        <taxon>Pseudomonadota</taxon>
        <taxon>Alphaproteobacteria</taxon>
        <taxon>Rhodospirillales</taxon>
        <taxon>Magnetovibrionaceae</taxon>
        <taxon>Varunaivibrio</taxon>
    </lineage>
</organism>
<proteinExistence type="predicted"/>
<dbReference type="AlphaFoldDB" id="A0A4R3JBW5"/>
<reference evidence="2 3" key="1">
    <citation type="submission" date="2019-03" db="EMBL/GenBank/DDBJ databases">
        <title>Genomic Encyclopedia of Type Strains, Phase IV (KMG-IV): sequencing the most valuable type-strain genomes for metagenomic binning, comparative biology and taxonomic classification.</title>
        <authorList>
            <person name="Goeker M."/>
        </authorList>
    </citation>
    <scope>NUCLEOTIDE SEQUENCE [LARGE SCALE GENOMIC DNA]</scope>
    <source>
        <strain evidence="2 3">DSM 101688</strain>
    </source>
</reference>
<keyword evidence="1" id="KW-0472">Membrane</keyword>
<evidence type="ECO:0000313" key="3">
    <source>
        <dbReference type="Proteomes" id="UP000295304"/>
    </source>
</evidence>
<dbReference type="Proteomes" id="UP000295304">
    <property type="component" value="Unassembled WGS sequence"/>
</dbReference>
<evidence type="ECO:0000313" key="2">
    <source>
        <dbReference type="EMBL" id="TCS62563.1"/>
    </source>
</evidence>
<gene>
    <name evidence="2" type="ORF">EDD55_105109</name>
</gene>
<keyword evidence="3" id="KW-1185">Reference proteome</keyword>
<evidence type="ECO:0000256" key="1">
    <source>
        <dbReference type="SAM" id="Phobius"/>
    </source>
</evidence>
<accession>A0A4R3JBW5</accession>
<dbReference type="EMBL" id="SLZW01000005">
    <property type="protein sequence ID" value="TCS62563.1"/>
    <property type="molecule type" value="Genomic_DNA"/>
</dbReference>
<keyword evidence="1" id="KW-1133">Transmembrane helix</keyword>
<protein>
    <submittedName>
        <fullName evidence="2">Uncharacterized protein</fullName>
    </submittedName>
</protein>